<keyword evidence="7" id="KW-0067">ATP-binding</keyword>
<dbReference type="InterPro" id="IPR052038">
    <property type="entry name" value="Type-VII_TA_antitoxin"/>
</dbReference>
<feature type="domain" description="Polymerase nucleotidyl transferase" evidence="13">
    <location>
        <begin position="11"/>
        <end position="95"/>
    </location>
</feature>
<comment type="catalytic activity">
    <reaction evidence="11">
        <text>O-(5'-adenylyl)-L-tyrosyl-[protein] + ATP = O-[5'-(adenylyl-(5'-&gt;3')-adenylyl)]-L-tyrosyl-[protein] + diphosphate</text>
        <dbReference type="Rhea" id="RHEA:66528"/>
        <dbReference type="Rhea" id="RHEA-COMP:13846"/>
        <dbReference type="Rhea" id="RHEA-COMP:17046"/>
        <dbReference type="ChEBI" id="CHEBI:30616"/>
        <dbReference type="ChEBI" id="CHEBI:33019"/>
        <dbReference type="ChEBI" id="CHEBI:83624"/>
        <dbReference type="ChEBI" id="CHEBI:167160"/>
    </reaction>
</comment>
<dbReference type="Pfam" id="PF01909">
    <property type="entry name" value="NTP_transf_2"/>
    <property type="match status" value="1"/>
</dbReference>
<evidence type="ECO:0000256" key="4">
    <source>
        <dbReference type="ARBA" id="ARBA00022695"/>
    </source>
</evidence>
<dbReference type="SUPFAM" id="SSF81301">
    <property type="entry name" value="Nucleotidyltransferase"/>
    <property type="match status" value="1"/>
</dbReference>
<evidence type="ECO:0000256" key="6">
    <source>
        <dbReference type="ARBA" id="ARBA00022741"/>
    </source>
</evidence>
<organism evidence="14 15">
    <name type="scientific">Candidatus Methanocrinis alkalitolerans</name>
    <dbReference type="NCBI Taxonomy" id="3033395"/>
    <lineage>
        <taxon>Archaea</taxon>
        <taxon>Methanobacteriati</taxon>
        <taxon>Methanobacteriota</taxon>
        <taxon>Stenosarchaea group</taxon>
        <taxon>Methanomicrobia</taxon>
        <taxon>Methanotrichales</taxon>
        <taxon>Methanotrichaceae</taxon>
        <taxon>Methanocrinis</taxon>
    </lineage>
</organism>
<name>A0ABT5XG16_9EURY</name>
<evidence type="ECO:0000256" key="8">
    <source>
        <dbReference type="ARBA" id="ARBA00022842"/>
    </source>
</evidence>
<protein>
    <recommendedName>
        <fullName evidence="9">protein adenylyltransferase</fullName>
        <ecNumber evidence="9">2.7.7.108</ecNumber>
    </recommendedName>
</protein>
<dbReference type="EC" id="2.7.7.108" evidence="9"/>
<gene>
    <name evidence="14" type="ORF">P0O24_08250</name>
</gene>
<comment type="catalytic activity">
    <reaction evidence="12">
        <text>L-tyrosyl-[protein] + ATP = O-(5'-adenylyl)-L-tyrosyl-[protein] + diphosphate</text>
        <dbReference type="Rhea" id="RHEA:54288"/>
        <dbReference type="Rhea" id="RHEA-COMP:10136"/>
        <dbReference type="Rhea" id="RHEA-COMP:13846"/>
        <dbReference type="ChEBI" id="CHEBI:30616"/>
        <dbReference type="ChEBI" id="CHEBI:33019"/>
        <dbReference type="ChEBI" id="CHEBI:46858"/>
        <dbReference type="ChEBI" id="CHEBI:83624"/>
        <dbReference type="EC" id="2.7.7.108"/>
    </reaction>
</comment>
<reference evidence="14 15" key="1">
    <citation type="submission" date="2023-03" db="EMBL/GenBank/DDBJ databases">
        <title>Whole genome sequencing of Methanotrichaceae archaeon M04Ac.</title>
        <authorList>
            <person name="Khomyakova M.A."/>
            <person name="Merkel A.Y."/>
            <person name="Slobodkin A.I."/>
        </authorList>
    </citation>
    <scope>NUCLEOTIDE SEQUENCE [LARGE SCALE GENOMIC DNA]</scope>
    <source>
        <strain evidence="14 15">M04Ac</strain>
    </source>
</reference>
<comment type="cofactor">
    <cofactor evidence="1">
        <name>Mg(2+)</name>
        <dbReference type="ChEBI" id="CHEBI:18420"/>
    </cofactor>
</comment>
<dbReference type="Gene3D" id="3.30.460.10">
    <property type="entry name" value="Beta Polymerase, domain 2"/>
    <property type="match status" value="1"/>
</dbReference>
<keyword evidence="5" id="KW-0479">Metal-binding</keyword>
<keyword evidence="15" id="KW-1185">Reference proteome</keyword>
<proteinExistence type="inferred from homology"/>
<keyword evidence="3" id="KW-0808">Transferase</keyword>
<dbReference type="EMBL" id="JARFPL010000024">
    <property type="protein sequence ID" value="MDF0593571.1"/>
    <property type="molecule type" value="Genomic_DNA"/>
</dbReference>
<evidence type="ECO:0000256" key="10">
    <source>
        <dbReference type="ARBA" id="ARBA00038276"/>
    </source>
</evidence>
<dbReference type="RefSeq" id="WP_316969276.1">
    <property type="nucleotide sequence ID" value="NZ_JARFPL010000024.1"/>
</dbReference>
<evidence type="ECO:0000256" key="2">
    <source>
        <dbReference type="ARBA" id="ARBA00022649"/>
    </source>
</evidence>
<evidence type="ECO:0000313" key="15">
    <source>
        <dbReference type="Proteomes" id="UP001215956"/>
    </source>
</evidence>
<dbReference type="InterPro" id="IPR043519">
    <property type="entry name" value="NT_sf"/>
</dbReference>
<comment type="similarity">
    <text evidence="10">Belongs to the MntA antitoxin family.</text>
</comment>
<evidence type="ECO:0000256" key="7">
    <source>
        <dbReference type="ARBA" id="ARBA00022840"/>
    </source>
</evidence>
<accession>A0ABT5XG16</accession>
<evidence type="ECO:0000256" key="12">
    <source>
        <dbReference type="ARBA" id="ARBA00048696"/>
    </source>
</evidence>
<dbReference type="PANTHER" id="PTHR33571">
    <property type="entry name" value="SSL8005 PROTEIN"/>
    <property type="match status" value="1"/>
</dbReference>
<evidence type="ECO:0000256" key="3">
    <source>
        <dbReference type="ARBA" id="ARBA00022679"/>
    </source>
</evidence>
<evidence type="ECO:0000259" key="13">
    <source>
        <dbReference type="Pfam" id="PF01909"/>
    </source>
</evidence>
<dbReference type="Proteomes" id="UP001215956">
    <property type="component" value="Unassembled WGS sequence"/>
</dbReference>
<keyword evidence="8" id="KW-0460">Magnesium</keyword>
<evidence type="ECO:0000256" key="1">
    <source>
        <dbReference type="ARBA" id="ARBA00001946"/>
    </source>
</evidence>
<evidence type="ECO:0000256" key="11">
    <source>
        <dbReference type="ARBA" id="ARBA00047518"/>
    </source>
</evidence>
<dbReference type="InterPro" id="IPR002934">
    <property type="entry name" value="Polymerase_NTP_transf_dom"/>
</dbReference>
<keyword evidence="6" id="KW-0547">Nucleotide-binding</keyword>
<dbReference type="PANTHER" id="PTHR33571:SF14">
    <property type="entry name" value="PROTEIN ADENYLYLTRANSFERASE MJ0435-RELATED"/>
    <property type="match status" value="1"/>
</dbReference>
<dbReference type="CDD" id="cd05403">
    <property type="entry name" value="NT_KNTase_like"/>
    <property type="match status" value="1"/>
</dbReference>
<comment type="caution">
    <text evidence="14">The sequence shown here is derived from an EMBL/GenBank/DDBJ whole genome shotgun (WGS) entry which is preliminary data.</text>
</comment>
<evidence type="ECO:0000313" key="14">
    <source>
        <dbReference type="EMBL" id="MDF0593571.1"/>
    </source>
</evidence>
<keyword evidence="2" id="KW-1277">Toxin-antitoxin system</keyword>
<evidence type="ECO:0000256" key="5">
    <source>
        <dbReference type="ARBA" id="ARBA00022723"/>
    </source>
</evidence>
<sequence>MRRSEILQILEARRDDLLKMGVKSLAIFGSAARDEARPESDLDILVEFAGPATFNGYMDLKFFLEDLLGRPVDLVTRRSIRPGLKARIESEARYVQGLQALS</sequence>
<keyword evidence="4" id="KW-0548">Nucleotidyltransferase</keyword>
<evidence type="ECO:0000256" key="9">
    <source>
        <dbReference type="ARBA" id="ARBA00034531"/>
    </source>
</evidence>